<organism evidence="1">
    <name type="scientific">marine metagenome</name>
    <dbReference type="NCBI Taxonomy" id="408172"/>
    <lineage>
        <taxon>unclassified sequences</taxon>
        <taxon>metagenomes</taxon>
        <taxon>ecological metagenomes</taxon>
    </lineage>
</organism>
<proteinExistence type="predicted"/>
<name>A0A382CF84_9ZZZZ</name>
<dbReference type="AlphaFoldDB" id="A0A382CF84"/>
<reference evidence="1" key="1">
    <citation type="submission" date="2018-05" db="EMBL/GenBank/DDBJ databases">
        <authorList>
            <person name="Lanie J.A."/>
            <person name="Ng W.-L."/>
            <person name="Kazmierczak K.M."/>
            <person name="Andrzejewski T.M."/>
            <person name="Davidsen T.M."/>
            <person name="Wayne K.J."/>
            <person name="Tettelin H."/>
            <person name="Glass J.I."/>
            <person name="Rusch D."/>
            <person name="Podicherti R."/>
            <person name="Tsui H.-C.T."/>
            <person name="Winkler M.E."/>
        </authorList>
    </citation>
    <scope>NUCLEOTIDE SEQUENCE</scope>
</reference>
<protein>
    <submittedName>
        <fullName evidence="1">Uncharacterized protein</fullName>
    </submittedName>
</protein>
<evidence type="ECO:0000313" key="1">
    <source>
        <dbReference type="EMBL" id="SVB24746.1"/>
    </source>
</evidence>
<dbReference type="EMBL" id="UINC01034227">
    <property type="protein sequence ID" value="SVB24746.1"/>
    <property type="molecule type" value="Genomic_DNA"/>
</dbReference>
<sequence length="43" mass="5463">MIQHHKWSLTEIEDMLPYERDIYTTMLTNWIREENERIKQQNQ</sequence>
<accession>A0A382CF84</accession>
<gene>
    <name evidence="1" type="ORF">METZ01_LOCUS177600</name>
</gene>